<gene>
    <name evidence="3" type="ORF">GCM10010302_31290</name>
</gene>
<proteinExistence type="predicted"/>
<dbReference type="SMART" id="SM00530">
    <property type="entry name" value="HTH_XRE"/>
    <property type="match status" value="1"/>
</dbReference>
<evidence type="ECO:0000313" key="4">
    <source>
        <dbReference type="Proteomes" id="UP001501867"/>
    </source>
</evidence>
<dbReference type="PANTHER" id="PTHR35010">
    <property type="entry name" value="BLL4672 PROTEIN-RELATED"/>
    <property type="match status" value="1"/>
</dbReference>
<dbReference type="CDD" id="cd00093">
    <property type="entry name" value="HTH_XRE"/>
    <property type="match status" value="1"/>
</dbReference>
<dbReference type="Gene3D" id="3.30.450.180">
    <property type="match status" value="1"/>
</dbReference>
<dbReference type="EMBL" id="BAAABV010000015">
    <property type="protein sequence ID" value="GAA0290475.1"/>
    <property type="molecule type" value="Genomic_DNA"/>
</dbReference>
<dbReference type="Pfam" id="PF17765">
    <property type="entry name" value="MLTR_LBD"/>
    <property type="match status" value="1"/>
</dbReference>
<reference evidence="4" key="1">
    <citation type="journal article" date="2019" name="Int. J. Syst. Evol. Microbiol.">
        <title>The Global Catalogue of Microorganisms (GCM) 10K type strain sequencing project: providing services to taxonomists for standard genome sequencing and annotation.</title>
        <authorList>
            <consortium name="The Broad Institute Genomics Platform"/>
            <consortium name="The Broad Institute Genome Sequencing Center for Infectious Disease"/>
            <person name="Wu L."/>
            <person name="Ma J."/>
        </authorList>
    </citation>
    <scope>NUCLEOTIDE SEQUENCE [LARGE SCALE GENOMIC DNA]</scope>
    <source>
        <strain evidence="4">JCM 4505</strain>
    </source>
</reference>
<dbReference type="PROSITE" id="PS50943">
    <property type="entry name" value="HTH_CROC1"/>
    <property type="match status" value="1"/>
</dbReference>
<keyword evidence="4" id="KW-1185">Reference proteome</keyword>
<dbReference type="PANTHER" id="PTHR35010:SF2">
    <property type="entry name" value="BLL4672 PROTEIN"/>
    <property type="match status" value="1"/>
</dbReference>
<dbReference type="Gene3D" id="1.10.260.40">
    <property type="entry name" value="lambda repressor-like DNA-binding domains"/>
    <property type="match status" value="1"/>
</dbReference>
<dbReference type="Pfam" id="PF13560">
    <property type="entry name" value="HTH_31"/>
    <property type="match status" value="1"/>
</dbReference>
<accession>A0ABP3F3S4</accession>
<dbReference type="Proteomes" id="UP001501867">
    <property type="component" value="Unassembled WGS sequence"/>
</dbReference>
<dbReference type="InterPro" id="IPR041413">
    <property type="entry name" value="MLTR_LBD"/>
</dbReference>
<organism evidence="3 4">
    <name type="scientific">Streptomyces polychromogenes</name>
    <dbReference type="NCBI Taxonomy" id="67342"/>
    <lineage>
        <taxon>Bacteria</taxon>
        <taxon>Bacillati</taxon>
        <taxon>Actinomycetota</taxon>
        <taxon>Actinomycetes</taxon>
        <taxon>Kitasatosporales</taxon>
        <taxon>Streptomycetaceae</taxon>
        <taxon>Streptomyces</taxon>
    </lineage>
</organism>
<comment type="caution">
    <text evidence="3">The sequence shown here is derived from an EMBL/GenBank/DDBJ whole genome shotgun (WGS) entry which is preliminary data.</text>
</comment>
<dbReference type="SUPFAM" id="SSF47413">
    <property type="entry name" value="lambda repressor-like DNA-binding domains"/>
    <property type="match status" value="1"/>
</dbReference>
<feature type="domain" description="HTH cro/C1-type" evidence="2">
    <location>
        <begin position="29"/>
        <end position="81"/>
    </location>
</feature>
<feature type="region of interest" description="Disordered" evidence="1">
    <location>
        <begin position="270"/>
        <end position="301"/>
    </location>
</feature>
<evidence type="ECO:0000256" key="1">
    <source>
        <dbReference type="SAM" id="MobiDB-lite"/>
    </source>
</evidence>
<protein>
    <submittedName>
        <fullName evidence="3">Helix-turn-helix transcriptional regulator</fullName>
    </submittedName>
</protein>
<dbReference type="RefSeq" id="WP_344158705.1">
    <property type="nucleotide sequence ID" value="NZ_BAAABV010000015.1"/>
</dbReference>
<sequence>MSDNLLGDFLRARRAAVRPGDVGMARHGMRRVAGLRREEVAVLAGVNADYYTRLEQGRERRPSAQVVEALGRALLMDADSVAHLHRLAGSVPGRANPSASPGRVSPALRALIDGYCDTPAFVTGPALDVLAANALAEALYSPFGRADNLAEMVFLDPAGRSFHSRWDRTAEAVVGHLREAEGLEPDNRRLRALVGGLSERSADFARLWNTHTVRGKTRAAKHFLHPDVGDLHLTYHAFDVREAPGQQLIVYHADPGSPSTEALRLLGSMHARPTGRPPEAMSRAARGTRSREEELGTSGCV</sequence>
<evidence type="ECO:0000313" key="3">
    <source>
        <dbReference type="EMBL" id="GAA0290475.1"/>
    </source>
</evidence>
<name>A0ABP3F3S4_9ACTN</name>
<dbReference type="InterPro" id="IPR001387">
    <property type="entry name" value="Cro/C1-type_HTH"/>
</dbReference>
<evidence type="ECO:0000259" key="2">
    <source>
        <dbReference type="PROSITE" id="PS50943"/>
    </source>
</evidence>
<dbReference type="InterPro" id="IPR010982">
    <property type="entry name" value="Lambda_DNA-bd_dom_sf"/>
</dbReference>